<evidence type="ECO:0000313" key="1">
    <source>
        <dbReference type="EMBL" id="KMS94440.1"/>
    </source>
</evidence>
<dbReference type="EMBL" id="KQ093344">
    <property type="protein sequence ID" value="KMS94440.1"/>
    <property type="molecule type" value="Genomic_DNA"/>
</dbReference>
<keyword evidence="2" id="KW-1185">Reference proteome</keyword>
<dbReference type="Gramene" id="KMS94440">
    <property type="protein sequence ID" value="KMS94440"/>
    <property type="gene ID" value="BVRB_021400"/>
</dbReference>
<evidence type="ECO:0000313" key="2">
    <source>
        <dbReference type="Proteomes" id="UP000035740"/>
    </source>
</evidence>
<sequence>VMECYNERRYRDVSDALSCSQQLNSETRLALQHLENGNFALICELQQCNEQKLLLQEDLRQERILNLKHVCTTGPRCQAI</sequence>
<accession>A0A0J8DUE3</accession>
<protein>
    <submittedName>
        <fullName evidence="1">Uncharacterized protein</fullName>
    </submittedName>
</protein>
<reference evidence="1 2" key="1">
    <citation type="journal article" date="2014" name="Nature">
        <title>The genome of the recently domesticated crop plant sugar beet (Beta vulgaris).</title>
        <authorList>
            <person name="Dohm J.C."/>
            <person name="Minoche A.E."/>
            <person name="Holtgrawe D."/>
            <person name="Capella-Gutierrez S."/>
            <person name="Zakrzewski F."/>
            <person name="Tafer H."/>
            <person name="Rupp O."/>
            <person name="Sorensen T.R."/>
            <person name="Stracke R."/>
            <person name="Reinhardt R."/>
            <person name="Goesmann A."/>
            <person name="Kraft T."/>
            <person name="Schulz B."/>
            <person name="Stadler P.F."/>
            <person name="Schmidt T."/>
            <person name="Gabaldon T."/>
            <person name="Lehrach H."/>
            <person name="Weisshaar B."/>
            <person name="Himmelbauer H."/>
        </authorList>
    </citation>
    <scope>NUCLEOTIDE SEQUENCE [LARGE SCALE GENOMIC DNA]</scope>
    <source>
        <tissue evidence="1">Taproot</tissue>
    </source>
</reference>
<feature type="non-terminal residue" evidence="1">
    <location>
        <position position="1"/>
    </location>
</feature>
<dbReference type="AlphaFoldDB" id="A0A0J8DUE3"/>
<dbReference type="Proteomes" id="UP000035740">
    <property type="component" value="Unassembled WGS sequence"/>
</dbReference>
<gene>
    <name evidence="1" type="ORF">BVRB_021400</name>
</gene>
<proteinExistence type="predicted"/>
<organism evidence="1 2">
    <name type="scientific">Beta vulgaris subsp. vulgaris</name>
    <name type="common">Beet</name>
    <dbReference type="NCBI Taxonomy" id="3555"/>
    <lineage>
        <taxon>Eukaryota</taxon>
        <taxon>Viridiplantae</taxon>
        <taxon>Streptophyta</taxon>
        <taxon>Embryophyta</taxon>
        <taxon>Tracheophyta</taxon>
        <taxon>Spermatophyta</taxon>
        <taxon>Magnoliopsida</taxon>
        <taxon>eudicotyledons</taxon>
        <taxon>Gunneridae</taxon>
        <taxon>Pentapetalae</taxon>
        <taxon>Caryophyllales</taxon>
        <taxon>Chenopodiaceae</taxon>
        <taxon>Betoideae</taxon>
        <taxon>Beta</taxon>
    </lineage>
</organism>
<name>A0A0J8DUE3_BETVV</name>